<keyword evidence="3" id="KW-1185">Reference proteome</keyword>
<name>A0A834UEW1_VESPE</name>
<dbReference type="EMBL" id="JACSDY010000002">
    <property type="protein sequence ID" value="KAF7434795.1"/>
    <property type="molecule type" value="Genomic_DNA"/>
</dbReference>
<accession>A0A834UEW1</accession>
<feature type="region of interest" description="Disordered" evidence="1">
    <location>
        <begin position="17"/>
        <end position="37"/>
    </location>
</feature>
<evidence type="ECO:0000313" key="3">
    <source>
        <dbReference type="Proteomes" id="UP000600918"/>
    </source>
</evidence>
<sequence>MLVKWSLLLGEAELFPTRTKKKEEEKEEKDEDRMGGEKRSWLFQNPVLIQSPRFHPRPPSWVASGESRPLKMKMRVALGGMKN</sequence>
<reference evidence="2" key="1">
    <citation type="journal article" date="2020" name="G3 (Bethesda)">
        <title>High-Quality Assemblies for Three Invasive Social Wasps from the &lt;i&gt;Vespula&lt;/i&gt; Genus.</title>
        <authorList>
            <person name="Harrop T.W.R."/>
            <person name="Guhlin J."/>
            <person name="McLaughlin G.M."/>
            <person name="Permina E."/>
            <person name="Stockwell P."/>
            <person name="Gilligan J."/>
            <person name="Le Lec M.F."/>
            <person name="Gruber M.A.M."/>
            <person name="Quinn O."/>
            <person name="Lovegrove M."/>
            <person name="Duncan E.J."/>
            <person name="Remnant E.J."/>
            <person name="Van Eeckhoven J."/>
            <person name="Graham B."/>
            <person name="Knapp R.A."/>
            <person name="Langford K.W."/>
            <person name="Kronenberg Z."/>
            <person name="Press M.O."/>
            <person name="Eacker S.M."/>
            <person name="Wilson-Rankin E.E."/>
            <person name="Purcell J."/>
            <person name="Lester P.J."/>
            <person name="Dearden P.K."/>
        </authorList>
    </citation>
    <scope>NUCLEOTIDE SEQUENCE</scope>
    <source>
        <strain evidence="2">Volc-1</strain>
    </source>
</reference>
<gene>
    <name evidence="2" type="ORF">H0235_002986</name>
</gene>
<protein>
    <submittedName>
        <fullName evidence="2">Uncharacterized protein</fullName>
    </submittedName>
</protein>
<dbReference type="AlphaFoldDB" id="A0A834UEW1"/>
<proteinExistence type="predicted"/>
<evidence type="ECO:0000256" key="1">
    <source>
        <dbReference type="SAM" id="MobiDB-lite"/>
    </source>
</evidence>
<dbReference type="Proteomes" id="UP000600918">
    <property type="component" value="Unassembled WGS sequence"/>
</dbReference>
<evidence type="ECO:0000313" key="2">
    <source>
        <dbReference type="EMBL" id="KAF7434795.1"/>
    </source>
</evidence>
<comment type="caution">
    <text evidence="2">The sequence shown here is derived from an EMBL/GenBank/DDBJ whole genome shotgun (WGS) entry which is preliminary data.</text>
</comment>
<organism evidence="2 3">
    <name type="scientific">Vespula pensylvanica</name>
    <name type="common">Western yellow jacket</name>
    <name type="synonym">Wasp</name>
    <dbReference type="NCBI Taxonomy" id="30213"/>
    <lineage>
        <taxon>Eukaryota</taxon>
        <taxon>Metazoa</taxon>
        <taxon>Ecdysozoa</taxon>
        <taxon>Arthropoda</taxon>
        <taxon>Hexapoda</taxon>
        <taxon>Insecta</taxon>
        <taxon>Pterygota</taxon>
        <taxon>Neoptera</taxon>
        <taxon>Endopterygota</taxon>
        <taxon>Hymenoptera</taxon>
        <taxon>Apocrita</taxon>
        <taxon>Aculeata</taxon>
        <taxon>Vespoidea</taxon>
        <taxon>Vespidae</taxon>
        <taxon>Vespinae</taxon>
        <taxon>Vespula</taxon>
    </lineage>
</organism>